<dbReference type="Gene3D" id="1.20.1250.20">
    <property type="entry name" value="MFS general substrate transporter like domains"/>
    <property type="match status" value="2"/>
</dbReference>
<feature type="transmembrane region" description="Helical" evidence="12">
    <location>
        <begin position="101"/>
        <end position="123"/>
    </location>
</feature>
<keyword evidence="6 12" id="KW-1133">Transmembrane helix</keyword>
<feature type="transmembrane region" description="Helical" evidence="12">
    <location>
        <begin position="361"/>
        <end position="383"/>
    </location>
</feature>
<dbReference type="GO" id="GO:0015293">
    <property type="term" value="F:symporter activity"/>
    <property type="evidence" value="ECO:0007669"/>
    <property type="project" value="UniProtKB-KW"/>
</dbReference>
<sequence>MTATEVQTLKSDRAPKPENLIGVRHFQCLLLFILSNVNHGLRSNTPIAIVAMTDAQGANPDFPEYKWTPSTQSYILSSFFWGYLISILPAGLLARRFGAKNVLLVACVCSSIACVFIPTGAQIGGWGFVCALRMLQGLFQGCFNPCLHTLLSVWVPPSERSRLAGFVYAGGYLGNVVTTATSGLIAVSSVGWPGIYYISGSIGLVWAVLYFFMGSSSPEESMYISTNEKSYIQTCLGQVTAVRVIRHIKTPWKKVFTSLPFYALIIAHFVGNWNSGTMTTQVPTYIKNILNYDMKESALLSALPYFVKWLTSFAFSALSDFIINHQYFSVGTSRKFFNSIGTYGSGLILVALALLPYDQPITAIVLLILSVGLSSGAMFGYLLNHLDLSPIHAGILMGISNFAGTCASVVAPLFAGSVLNDHKNAYEWQIVFFVAAGLKFVGNTVYIIFAKGDIQPWNYSTANPAPIKASLEKKDDDKENV</sequence>
<dbReference type="PANTHER" id="PTHR11662:SF280">
    <property type="entry name" value="FI21844P1-RELATED"/>
    <property type="match status" value="1"/>
</dbReference>
<dbReference type="PROSITE" id="PS50850">
    <property type="entry name" value="MFS"/>
    <property type="match status" value="1"/>
</dbReference>
<dbReference type="EMBL" id="GFDF01009281">
    <property type="protein sequence ID" value="JAV04803.1"/>
    <property type="molecule type" value="Transcribed_RNA"/>
</dbReference>
<feature type="transmembrane region" description="Helical" evidence="12">
    <location>
        <begin position="395"/>
        <end position="416"/>
    </location>
</feature>
<accession>A0A1L8DEB4</accession>
<keyword evidence="7" id="KW-0915">Sodium</keyword>
<evidence type="ECO:0000256" key="7">
    <source>
        <dbReference type="ARBA" id="ARBA00023053"/>
    </source>
</evidence>
<feature type="transmembrane region" description="Helical" evidence="12">
    <location>
        <begin position="428"/>
        <end position="449"/>
    </location>
</feature>
<dbReference type="FunFam" id="1.20.1250.20:FF:000144">
    <property type="entry name" value="Picot, isoform B"/>
    <property type="match status" value="1"/>
</dbReference>
<keyword evidence="3" id="KW-0813">Transport</keyword>
<name>A0A1L8DEB4_9DIPT</name>
<dbReference type="InterPro" id="IPR050382">
    <property type="entry name" value="MFS_Na/Anion_cotransporter"/>
</dbReference>
<evidence type="ECO:0000256" key="5">
    <source>
        <dbReference type="ARBA" id="ARBA00022847"/>
    </source>
</evidence>
<keyword evidence="5" id="KW-0769">Symport</keyword>
<evidence type="ECO:0000256" key="11">
    <source>
        <dbReference type="ARBA" id="ARBA00068450"/>
    </source>
</evidence>
<comment type="subcellular location">
    <subcellularLocation>
        <location evidence="1">Membrane</location>
        <topology evidence="1">Multi-pass membrane protein</topology>
    </subcellularLocation>
</comment>
<reference evidence="14" key="1">
    <citation type="submission" date="2016-12" db="EMBL/GenBank/DDBJ databases">
        <title>An insight into the sialome and mialome of the sand fly, Nyssomyia neivai.</title>
        <authorList>
            <person name="Sebastian V."/>
            <person name="Goulart T.M."/>
            <person name="Oliveira W."/>
            <person name="Calvo E."/>
            <person name="Oliveira L.F."/>
            <person name="Pinto M.C."/>
            <person name="Rosselino A.M."/>
            <person name="Ribeiro J.M."/>
        </authorList>
    </citation>
    <scope>NUCLEOTIDE SEQUENCE</scope>
</reference>
<comment type="function">
    <text evidence="10">May be an inorganic phosphate cotransporter.</text>
</comment>
<dbReference type="GO" id="GO:0006820">
    <property type="term" value="P:monoatomic anion transport"/>
    <property type="evidence" value="ECO:0007669"/>
    <property type="project" value="TreeGrafter"/>
</dbReference>
<feature type="transmembrane region" description="Helical" evidence="12">
    <location>
        <begin position="166"/>
        <end position="188"/>
    </location>
</feature>
<evidence type="ECO:0000256" key="1">
    <source>
        <dbReference type="ARBA" id="ARBA00004141"/>
    </source>
</evidence>
<evidence type="ECO:0000256" key="2">
    <source>
        <dbReference type="ARBA" id="ARBA00008586"/>
    </source>
</evidence>
<organism evidence="14">
    <name type="scientific">Nyssomyia neivai</name>
    <dbReference type="NCBI Taxonomy" id="330878"/>
    <lineage>
        <taxon>Eukaryota</taxon>
        <taxon>Metazoa</taxon>
        <taxon>Ecdysozoa</taxon>
        <taxon>Arthropoda</taxon>
        <taxon>Hexapoda</taxon>
        <taxon>Insecta</taxon>
        <taxon>Pterygota</taxon>
        <taxon>Neoptera</taxon>
        <taxon>Endopterygota</taxon>
        <taxon>Diptera</taxon>
        <taxon>Nematocera</taxon>
        <taxon>Psychodoidea</taxon>
        <taxon>Psychodidae</taxon>
        <taxon>Nyssomyia</taxon>
    </lineage>
</organism>
<evidence type="ECO:0000256" key="6">
    <source>
        <dbReference type="ARBA" id="ARBA00022989"/>
    </source>
</evidence>
<dbReference type="PANTHER" id="PTHR11662">
    <property type="entry name" value="SOLUTE CARRIER FAMILY 17"/>
    <property type="match status" value="1"/>
</dbReference>
<dbReference type="SUPFAM" id="SSF103473">
    <property type="entry name" value="MFS general substrate transporter"/>
    <property type="match status" value="1"/>
</dbReference>
<feature type="transmembrane region" description="Helical" evidence="12">
    <location>
        <begin position="336"/>
        <end position="355"/>
    </location>
</feature>
<dbReference type="GO" id="GO:0016020">
    <property type="term" value="C:membrane"/>
    <property type="evidence" value="ECO:0007669"/>
    <property type="project" value="UniProtKB-SubCell"/>
</dbReference>
<keyword evidence="9" id="KW-0739">Sodium transport</keyword>
<protein>
    <recommendedName>
        <fullName evidence="11">Putative inorganic phosphate cotransporter</fullName>
    </recommendedName>
</protein>
<dbReference type="InterPro" id="IPR011701">
    <property type="entry name" value="MFS"/>
</dbReference>
<comment type="similarity">
    <text evidence="2">Belongs to the major facilitator superfamily. Sodium/anion cotransporter family.</text>
</comment>
<proteinExistence type="inferred from homology"/>
<evidence type="ECO:0000256" key="10">
    <source>
        <dbReference type="ARBA" id="ARBA00054632"/>
    </source>
</evidence>
<dbReference type="CDD" id="cd17318">
    <property type="entry name" value="MFS_SLC17"/>
    <property type="match status" value="1"/>
</dbReference>
<evidence type="ECO:0000256" key="9">
    <source>
        <dbReference type="ARBA" id="ARBA00023201"/>
    </source>
</evidence>
<feature type="transmembrane region" description="Helical" evidence="12">
    <location>
        <begin position="302"/>
        <end position="324"/>
    </location>
</feature>
<dbReference type="FunFam" id="1.20.1250.20:FF:000003">
    <property type="entry name" value="Solute carrier family 17 member 3"/>
    <property type="match status" value="1"/>
</dbReference>
<evidence type="ECO:0000256" key="8">
    <source>
        <dbReference type="ARBA" id="ARBA00023136"/>
    </source>
</evidence>
<feature type="transmembrane region" description="Helical" evidence="12">
    <location>
        <begin position="74"/>
        <end position="94"/>
    </location>
</feature>
<feature type="transmembrane region" description="Helical" evidence="12">
    <location>
        <begin position="194"/>
        <end position="213"/>
    </location>
</feature>
<feature type="domain" description="Major facilitator superfamily (MFS) profile" evidence="13">
    <location>
        <begin position="24"/>
        <end position="454"/>
    </location>
</feature>
<keyword evidence="4 12" id="KW-0812">Transmembrane</keyword>
<keyword evidence="8 12" id="KW-0472">Membrane</keyword>
<evidence type="ECO:0000259" key="13">
    <source>
        <dbReference type="PROSITE" id="PS50850"/>
    </source>
</evidence>
<dbReference type="GO" id="GO:0006814">
    <property type="term" value="P:sodium ion transport"/>
    <property type="evidence" value="ECO:0007669"/>
    <property type="project" value="UniProtKB-KW"/>
</dbReference>
<dbReference type="InterPro" id="IPR020846">
    <property type="entry name" value="MFS_dom"/>
</dbReference>
<feature type="transmembrane region" description="Helical" evidence="12">
    <location>
        <begin position="135"/>
        <end position="154"/>
    </location>
</feature>
<evidence type="ECO:0000256" key="12">
    <source>
        <dbReference type="SAM" id="Phobius"/>
    </source>
</evidence>
<evidence type="ECO:0000256" key="3">
    <source>
        <dbReference type="ARBA" id="ARBA00022448"/>
    </source>
</evidence>
<evidence type="ECO:0000313" key="14">
    <source>
        <dbReference type="EMBL" id="JAV04803.1"/>
    </source>
</evidence>
<feature type="transmembrane region" description="Helical" evidence="12">
    <location>
        <begin position="255"/>
        <end position="273"/>
    </location>
</feature>
<dbReference type="AlphaFoldDB" id="A0A1L8DEB4"/>
<keyword evidence="9" id="KW-0406">Ion transport</keyword>
<evidence type="ECO:0000256" key="4">
    <source>
        <dbReference type="ARBA" id="ARBA00022692"/>
    </source>
</evidence>
<dbReference type="Pfam" id="PF07690">
    <property type="entry name" value="MFS_1"/>
    <property type="match status" value="1"/>
</dbReference>
<dbReference type="InterPro" id="IPR036259">
    <property type="entry name" value="MFS_trans_sf"/>
</dbReference>